<evidence type="ECO:0000256" key="4">
    <source>
        <dbReference type="ARBA" id="ARBA00022741"/>
    </source>
</evidence>
<keyword evidence="6 10" id="KW-0648">Protein biosynthesis</keyword>
<evidence type="ECO:0000256" key="1">
    <source>
        <dbReference type="ARBA" id="ARBA00005594"/>
    </source>
</evidence>
<comment type="caution">
    <text evidence="11">The sequence shown here is derived from an EMBL/GenBank/DDBJ whole genome shotgun (WGS) entry which is preliminary data.</text>
</comment>
<keyword evidence="4 10" id="KW-0547">Nucleotide-binding</keyword>
<dbReference type="GO" id="GO:0004830">
    <property type="term" value="F:tryptophan-tRNA ligase activity"/>
    <property type="evidence" value="ECO:0007669"/>
    <property type="project" value="UniProtKB-EC"/>
</dbReference>
<dbReference type="Gene3D" id="1.10.240.10">
    <property type="entry name" value="Tyrosyl-Transfer RNA Synthetase"/>
    <property type="match status" value="1"/>
</dbReference>
<sequence>MTESNRPQDDSKTVVTPWEVVAEEGKLINYDHIIEQFGCQKLTRDHITDLEKCLGENTHPLLRRLLCFAHRDFDKIIELIKEKKKFYMYTGRGPSSESMHIGHAVPFLLCKYFQDVFKCPIVIQITDDEKFIFKENLTLEDSIKYGMLNIRDIIAFGFDPKLTYIFSNYKSSSIFEKNTLKISKLISLNEAFKVFGFGMNSSIGMAQFPAKEIAPAYSSSFPFLEKNTPVLIPAAVDQDPYFRLARHKANILGELKPTSLYVSLLPDLRGPNRKMSASDENSSIFLSDTPEEIERKIRKHAFSGGQATLAEQREKGACLDSDVSYQYLKYFMEDEDRLHEIGRKYSKGEMSTADIKTICVEEVQRFVRSFQESRKRVSDDQVAEFMDLSKK</sequence>
<dbReference type="GO" id="GO:0006436">
    <property type="term" value="P:tryptophanyl-tRNA aminoacylation"/>
    <property type="evidence" value="ECO:0007669"/>
    <property type="project" value="InterPro"/>
</dbReference>
<evidence type="ECO:0000256" key="8">
    <source>
        <dbReference type="ARBA" id="ARBA00030268"/>
    </source>
</evidence>
<evidence type="ECO:0000256" key="9">
    <source>
        <dbReference type="ARBA" id="ARBA00049929"/>
    </source>
</evidence>
<gene>
    <name evidence="11" type="primary">SYW</name>
    <name evidence="11" type="ORF">ECANGB1_479</name>
</gene>
<dbReference type="PRINTS" id="PR01039">
    <property type="entry name" value="TRNASYNTHTRP"/>
</dbReference>
<dbReference type="NCBIfam" id="TIGR00233">
    <property type="entry name" value="trpS"/>
    <property type="match status" value="1"/>
</dbReference>
<name>A0A1Y1S8T7_9MICR</name>
<dbReference type="PANTHER" id="PTHR10055">
    <property type="entry name" value="TRYPTOPHANYL-TRNA SYNTHETASE"/>
    <property type="match status" value="1"/>
</dbReference>
<evidence type="ECO:0000256" key="7">
    <source>
        <dbReference type="ARBA" id="ARBA00023146"/>
    </source>
</evidence>
<dbReference type="InterPro" id="IPR001412">
    <property type="entry name" value="aa-tRNA-synth_I_CS"/>
</dbReference>
<evidence type="ECO:0000256" key="2">
    <source>
        <dbReference type="ARBA" id="ARBA00013161"/>
    </source>
</evidence>
<dbReference type="GO" id="GO:0005737">
    <property type="term" value="C:cytoplasm"/>
    <property type="evidence" value="ECO:0007669"/>
    <property type="project" value="TreeGrafter"/>
</dbReference>
<evidence type="ECO:0000313" key="11">
    <source>
        <dbReference type="EMBL" id="ORD94593.1"/>
    </source>
</evidence>
<dbReference type="InterPro" id="IPR002305">
    <property type="entry name" value="aa-tRNA-synth_Ic"/>
</dbReference>
<dbReference type="OrthoDB" id="10261385at2759"/>
<dbReference type="Pfam" id="PF00579">
    <property type="entry name" value="tRNA-synt_1b"/>
    <property type="match status" value="1"/>
</dbReference>
<keyword evidence="7 10" id="KW-0030">Aminoacyl-tRNA synthetase</keyword>
<proteinExistence type="inferred from homology"/>
<dbReference type="PANTHER" id="PTHR10055:SF1">
    <property type="entry name" value="TRYPTOPHAN--TRNA LIGASE, CYTOPLASMIC"/>
    <property type="match status" value="1"/>
</dbReference>
<dbReference type="FunFam" id="1.10.240.10:FF:000007">
    <property type="entry name" value="Tryptophan--tRNA ligase"/>
    <property type="match status" value="1"/>
</dbReference>
<dbReference type="Gene3D" id="3.40.50.620">
    <property type="entry name" value="HUPs"/>
    <property type="match status" value="1"/>
</dbReference>
<evidence type="ECO:0000256" key="10">
    <source>
        <dbReference type="RuleBase" id="RU363036"/>
    </source>
</evidence>
<dbReference type="InterPro" id="IPR002306">
    <property type="entry name" value="Trp-tRNA-ligase"/>
</dbReference>
<dbReference type="InterPro" id="IPR014729">
    <property type="entry name" value="Rossmann-like_a/b/a_fold"/>
</dbReference>
<dbReference type="Proteomes" id="UP000192639">
    <property type="component" value="Unassembled WGS sequence"/>
</dbReference>
<protein>
    <recommendedName>
        <fullName evidence="2">tryptophan--tRNA ligase</fullName>
        <ecNumber evidence="2">6.1.1.2</ecNumber>
    </recommendedName>
    <alternativeName>
        <fullName evidence="8">Tryptophanyl-tRNA synthetase</fullName>
    </alternativeName>
</protein>
<keyword evidence="5 10" id="KW-0067">ATP-binding</keyword>
<dbReference type="EMBL" id="LWDP01000015">
    <property type="protein sequence ID" value="ORD94593.1"/>
    <property type="molecule type" value="Genomic_DNA"/>
</dbReference>
<dbReference type="GO" id="GO:0005524">
    <property type="term" value="F:ATP binding"/>
    <property type="evidence" value="ECO:0007669"/>
    <property type="project" value="UniProtKB-KW"/>
</dbReference>
<evidence type="ECO:0000256" key="3">
    <source>
        <dbReference type="ARBA" id="ARBA00022598"/>
    </source>
</evidence>
<accession>A0A1Y1S8T7</accession>
<comment type="catalytic activity">
    <reaction evidence="9">
        <text>tRNA(Trp) + L-tryptophan + ATP = L-tryptophyl-tRNA(Trp) + AMP + diphosphate + H(+)</text>
        <dbReference type="Rhea" id="RHEA:24080"/>
        <dbReference type="Rhea" id="RHEA-COMP:9671"/>
        <dbReference type="Rhea" id="RHEA-COMP:9705"/>
        <dbReference type="ChEBI" id="CHEBI:15378"/>
        <dbReference type="ChEBI" id="CHEBI:30616"/>
        <dbReference type="ChEBI" id="CHEBI:33019"/>
        <dbReference type="ChEBI" id="CHEBI:57912"/>
        <dbReference type="ChEBI" id="CHEBI:78442"/>
        <dbReference type="ChEBI" id="CHEBI:78535"/>
        <dbReference type="ChEBI" id="CHEBI:456215"/>
        <dbReference type="EC" id="6.1.1.2"/>
    </reaction>
</comment>
<dbReference type="AlphaFoldDB" id="A0A1Y1S8T7"/>
<evidence type="ECO:0000256" key="6">
    <source>
        <dbReference type="ARBA" id="ARBA00022917"/>
    </source>
</evidence>
<evidence type="ECO:0000256" key="5">
    <source>
        <dbReference type="ARBA" id="ARBA00022840"/>
    </source>
</evidence>
<organism evidence="11 12">
    <name type="scientific">Enterospora canceri</name>
    <dbReference type="NCBI Taxonomy" id="1081671"/>
    <lineage>
        <taxon>Eukaryota</taxon>
        <taxon>Fungi</taxon>
        <taxon>Fungi incertae sedis</taxon>
        <taxon>Microsporidia</taxon>
        <taxon>Enterocytozoonidae</taxon>
        <taxon>Enterospora</taxon>
    </lineage>
</organism>
<dbReference type="EC" id="6.1.1.2" evidence="2"/>
<evidence type="ECO:0000313" key="12">
    <source>
        <dbReference type="Proteomes" id="UP000192639"/>
    </source>
</evidence>
<keyword evidence="3 10" id="KW-0436">Ligase</keyword>
<dbReference type="VEuPathDB" id="MicrosporidiaDB:ECANGB1_479"/>
<reference evidence="11 12" key="1">
    <citation type="journal article" date="2017" name="Environ. Microbiol.">
        <title>Decay of the glycolytic pathway and adaptation to intranuclear parasitism within Enterocytozoonidae microsporidia.</title>
        <authorList>
            <person name="Wiredu Boakye D."/>
            <person name="Jaroenlak P."/>
            <person name="Prachumwat A."/>
            <person name="Williams T.A."/>
            <person name="Bateman K.S."/>
            <person name="Itsathitphaisarn O."/>
            <person name="Sritunyalucksana K."/>
            <person name="Paszkiewicz K.H."/>
            <person name="Moore K.A."/>
            <person name="Stentiford G.D."/>
            <person name="Williams B.A."/>
        </authorList>
    </citation>
    <scope>NUCLEOTIDE SEQUENCE [LARGE SCALE GENOMIC DNA]</scope>
    <source>
        <strain evidence="11 12">GB1</strain>
    </source>
</reference>
<comment type="similarity">
    <text evidence="1 10">Belongs to the class-I aminoacyl-tRNA synthetase family.</text>
</comment>
<dbReference type="PROSITE" id="PS00178">
    <property type="entry name" value="AA_TRNA_LIGASE_I"/>
    <property type="match status" value="1"/>
</dbReference>
<dbReference type="SUPFAM" id="SSF52374">
    <property type="entry name" value="Nucleotidylyl transferase"/>
    <property type="match status" value="1"/>
</dbReference>
<keyword evidence="12" id="KW-1185">Reference proteome</keyword>